<organism evidence="1 2">
    <name type="scientific">Cellulomonas hominis</name>
    <dbReference type="NCBI Taxonomy" id="156981"/>
    <lineage>
        <taxon>Bacteria</taxon>
        <taxon>Bacillati</taxon>
        <taxon>Actinomycetota</taxon>
        <taxon>Actinomycetes</taxon>
        <taxon>Micrococcales</taxon>
        <taxon>Cellulomonadaceae</taxon>
        <taxon>Cellulomonas</taxon>
    </lineage>
</organism>
<accession>A0A7Z8JWT5</accession>
<dbReference type="InterPro" id="IPR019933">
    <property type="entry name" value="DivIVA_domain"/>
</dbReference>
<dbReference type="OrthoDB" id="3480096at2"/>
<dbReference type="RefSeq" id="WP_154730650.1">
    <property type="nucleotide sequence ID" value="NZ_SZYE01000174.1"/>
</dbReference>
<dbReference type="AlphaFoldDB" id="A0A7Z8JWT5"/>
<evidence type="ECO:0000313" key="1">
    <source>
        <dbReference type="EMBL" id="TKR22522.1"/>
    </source>
</evidence>
<reference evidence="1 2" key="1">
    <citation type="submission" date="2019-05" db="EMBL/GenBank/DDBJ databases">
        <title>Genome sequence of Cellulomonas hominis strain CS1.</title>
        <authorList>
            <person name="Belmont J."/>
            <person name="Maclea K.S."/>
        </authorList>
    </citation>
    <scope>NUCLEOTIDE SEQUENCE [LARGE SCALE GENOMIC DNA]</scope>
    <source>
        <strain evidence="1 2">CS1</strain>
    </source>
</reference>
<dbReference type="NCBIfam" id="TIGR03543">
    <property type="entry name" value="divI1A_rptt_fam"/>
    <property type="match status" value="1"/>
</dbReference>
<dbReference type="NCBIfam" id="TIGR03544">
    <property type="entry name" value="DivI1A_domain"/>
    <property type="match status" value="2"/>
</dbReference>
<sequence>MSGGAMFRRVTGMRTGYHPEEVDDFFTHARTVYEQGPAGALSSRDVRTVAFDLVRHGYSTTAVDAALDRLEAAFVARSRADFIADRGRQAWMETLAEQARSLYGRLTRPAGERFAHPKGRQAGYDAAEVDALCDRLVAYFDTNAPLSAQEVRSAVFARRKGARAYAEGPVDAFLERAVDVLLAAE</sequence>
<evidence type="ECO:0000313" key="2">
    <source>
        <dbReference type="Proteomes" id="UP000308121"/>
    </source>
</evidence>
<proteinExistence type="predicted"/>
<dbReference type="Proteomes" id="UP000308121">
    <property type="component" value="Unassembled WGS sequence"/>
</dbReference>
<protein>
    <submittedName>
        <fullName evidence="1">DivIVA domain-containing protein</fullName>
    </submittedName>
</protein>
<name>A0A7Z8JWT5_9CELL</name>
<dbReference type="InterPro" id="IPR019932">
    <property type="entry name" value="CHP03543"/>
</dbReference>
<gene>
    <name evidence="1" type="ORF">FA014_16010</name>
</gene>
<comment type="caution">
    <text evidence="1">The sequence shown here is derived from an EMBL/GenBank/DDBJ whole genome shotgun (WGS) entry which is preliminary data.</text>
</comment>
<dbReference type="EMBL" id="SZYE01000174">
    <property type="protein sequence ID" value="TKR22522.1"/>
    <property type="molecule type" value="Genomic_DNA"/>
</dbReference>